<feature type="transmembrane region" description="Helical" evidence="1">
    <location>
        <begin position="48"/>
        <end position="69"/>
    </location>
</feature>
<feature type="transmembrane region" description="Helical" evidence="1">
    <location>
        <begin position="81"/>
        <end position="101"/>
    </location>
</feature>
<evidence type="ECO:0000313" key="2">
    <source>
        <dbReference type="EMBL" id="MFD1934109.1"/>
    </source>
</evidence>
<comment type="caution">
    <text evidence="2">The sequence shown here is derived from an EMBL/GenBank/DDBJ whole genome shotgun (WGS) entry which is preliminary data.</text>
</comment>
<dbReference type="EMBL" id="JBHUFV010000033">
    <property type="protein sequence ID" value="MFD1934109.1"/>
    <property type="molecule type" value="Genomic_DNA"/>
</dbReference>
<protein>
    <submittedName>
        <fullName evidence="2">DUF1772 domain-containing protein</fullName>
    </submittedName>
</protein>
<sequence length="152" mass="16096">MRLILSLSALATGLVAGTYYGFSIAVMPGLAAVDDRAFVSVMNQINTAIINPAFLVPFLAAVVLPIWALVRHRRARSVVPWILAGLALYLIGFVTTSAINVPLNDGLAAGTVTREQFEGPWVAWNLVRAVLSTAATACLVGAMVRSAGKKMD</sequence>
<reference evidence="3" key="1">
    <citation type="journal article" date="2019" name="Int. J. Syst. Evol. Microbiol.">
        <title>The Global Catalogue of Microorganisms (GCM) 10K type strain sequencing project: providing services to taxonomists for standard genome sequencing and annotation.</title>
        <authorList>
            <consortium name="The Broad Institute Genomics Platform"/>
            <consortium name="The Broad Institute Genome Sequencing Center for Infectious Disease"/>
            <person name="Wu L."/>
            <person name="Ma J."/>
        </authorList>
    </citation>
    <scope>NUCLEOTIDE SEQUENCE [LARGE SCALE GENOMIC DNA]</scope>
    <source>
        <strain evidence="3">ICMP 6774ER</strain>
    </source>
</reference>
<dbReference type="Pfam" id="PF08592">
    <property type="entry name" value="Anthrone_oxy"/>
    <property type="match status" value="1"/>
</dbReference>
<keyword evidence="3" id="KW-1185">Reference proteome</keyword>
<gene>
    <name evidence="2" type="ORF">ACFSKW_21825</name>
</gene>
<dbReference type="RefSeq" id="WP_379574156.1">
    <property type="nucleotide sequence ID" value="NZ_JBHUFV010000033.1"/>
</dbReference>
<accession>A0ABW4T0M8</accession>
<evidence type="ECO:0000313" key="3">
    <source>
        <dbReference type="Proteomes" id="UP001597368"/>
    </source>
</evidence>
<dbReference type="Proteomes" id="UP001597368">
    <property type="component" value="Unassembled WGS sequence"/>
</dbReference>
<keyword evidence="1" id="KW-1133">Transmembrane helix</keyword>
<keyword evidence="1" id="KW-0472">Membrane</keyword>
<organism evidence="2 3">
    <name type="scientific">Nonomuraea mangrovi</name>
    <dbReference type="NCBI Taxonomy" id="2316207"/>
    <lineage>
        <taxon>Bacteria</taxon>
        <taxon>Bacillati</taxon>
        <taxon>Actinomycetota</taxon>
        <taxon>Actinomycetes</taxon>
        <taxon>Streptosporangiales</taxon>
        <taxon>Streptosporangiaceae</taxon>
        <taxon>Nonomuraea</taxon>
    </lineage>
</organism>
<proteinExistence type="predicted"/>
<keyword evidence="1" id="KW-0812">Transmembrane</keyword>
<name>A0ABW4T0M8_9ACTN</name>
<feature type="transmembrane region" description="Helical" evidence="1">
    <location>
        <begin position="121"/>
        <end position="144"/>
    </location>
</feature>
<evidence type="ECO:0000256" key="1">
    <source>
        <dbReference type="SAM" id="Phobius"/>
    </source>
</evidence>
<dbReference type="InterPro" id="IPR013901">
    <property type="entry name" value="Anthrone_oxy"/>
</dbReference>